<dbReference type="SUPFAM" id="SSF51445">
    <property type="entry name" value="(Trans)glycosidases"/>
    <property type="match status" value="1"/>
</dbReference>
<evidence type="ECO:0000313" key="2">
    <source>
        <dbReference type="EMBL" id="CAA9245144.1"/>
    </source>
</evidence>
<proteinExistence type="predicted"/>
<dbReference type="PANTHER" id="PTHR31451">
    <property type="match status" value="1"/>
</dbReference>
<dbReference type="AlphaFoldDB" id="A0A6J4I895"/>
<accession>A0A6J4I895</accession>
<dbReference type="InterPro" id="IPR013783">
    <property type="entry name" value="Ig-like_fold"/>
</dbReference>
<name>A0A6J4I895_9BACT</name>
<dbReference type="Gene3D" id="2.60.40.10">
    <property type="entry name" value="Immunoglobulins"/>
    <property type="match status" value="1"/>
</dbReference>
<sequence>MEKMTRRTMARRAATGILSIIGPGASPGNAGAAAPRKPADFAPIGVRFELPDVTGNPFDYRVNDVRVTFRRPDGKTTRVPAFFDGGAVWRARYTPPLPGGYALAGVTRNGQTVQPRAVERRAFTAGGRPGSGFVRRDPKNAAGFRFDNGDPYYPLGHNAAWKSGDTPDIPELFAKMGAAGENWSRVWMNHWDNKNLDWVQGARNEPGVYSLEVARRWDSIVDAAARHGIYFQMVLQHHGQYTTRTNPNWDDNPWNAKNGGFLATPQEFFTSERARALTKAKYRYIVARWGHSPHVLAWELFNEVEWTDAIRDKRESTVAAWHREMATFLREQDPNRHLVTTSSDRNIAGLYDAMDYLQPHHYPPDAVTTVTAVRAPEAKRPVFIGEIGPQGDLNEEDGRFLKAALWASLMSDASGAAQYWTWDVVDRKNLYGHFRSAARFLKASGLPSLVGARAVVPAVETQAQGQVAFAPGGGWGAAKQTEFTVPPTGAPAGIGTLPSFLQGDTHRAMFPGGTFHVAFRQPGMCRVTVRQAAKAGAKLVLRVDGAVVAERAFPAADADTAVDVTVEAPVPAGKHAVRIENLGQDWLVIGRIAFTPYGPVLGALARTGPTGGALWIRRTAGETAKAGVTGTVTVPGLKPGAYEVVWWDTQAGAPHSRATASVAAGKPLRLRTPPVTADIAAFVRPAKAGGR</sequence>
<dbReference type="Gene3D" id="2.60.120.260">
    <property type="entry name" value="Galactose-binding domain-like"/>
    <property type="match status" value="1"/>
</dbReference>
<evidence type="ECO:0000259" key="1">
    <source>
        <dbReference type="Pfam" id="PF16586"/>
    </source>
</evidence>
<dbReference type="InterPro" id="IPR045053">
    <property type="entry name" value="MAN-like"/>
</dbReference>
<dbReference type="Pfam" id="PF16586">
    <property type="entry name" value="DUF5060"/>
    <property type="match status" value="1"/>
</dbReference>
<gene>
    <name evidence="2" type="ORF">AVDCRST_MAG63-1629</name>
</gene>
<dbReference type="InterPro" id="IPR017853">
    <property type="entry name" value="GH"/>
</dbReference>
<dbReference type="GO" id="GO:0004553">
    <property type="term" value="F:hydrolase activity, hydrolyzing O-glycosyl compounds"/>
    <property type="evidence" value="ECO:0007669"/>
    <property type="project" value="InterPro"/>
</dbReference>
<organism evidence="2">
    <name type="scientific">uncultured Armatimonadetes bacterium</name>
    <dbReference type="NCBI Taxonomy" id="157466"/>
    <lineage>
        <taxon>Bacteria</taxon>
        <taxon>Bacillati</taxon>
        <taxon>Armatimonadota</taxon>
        <taxon>environmental samples</taxon>
    </lineage>
</organism>
<protein>
    <submittedName>
        <fullName evidence="2">GH5 / GH5_7</fullName>
    </submittedName>
</protein>
<reference evidence="2" key="1">
    <citation type="submission" date="2020-02" db="EMBL/GenBank/DDBJ databases">
        <authorList>
            <person name="Meier V. D."/>
        </authorList>
    </citation>
    <scope>NUCLEOTIDE SEQUENCE</scope>
    <source>
        <strain evidence="2">AVDCRST_MAG63</strain>
    </source>
</reference>
<dbReference type="EMBL" id="CADCTO010000210">
    <property type="protein sequence ID" value="CAA9245144.1"/>
    <property type="molecule type" value="Genomic_DNA"/>
</dbReference>
<dbReference type="Gene3D" id="3.20.20.80">
    <property type="entry name" value="Glycosidases"/>
    <property type="match status" value="1"/>
</dbReference>
<dbReference type="InterPro" id="IPR032260">
    <property type="entry name" value="DUF5060"/>
</dbReference>
<feature type="domain" description="DUF5060" evidence="1">
    <location>
        <begin position="41"/>
        <end position="101"/>
    </location>
</feature>